<sequence length="222" mass="23614">MGSSCSVSMSSDLHNAAKEIKQQLATLEANIVQSDIEIREHVARVSVDALSHQRALNAMKKKRLFEEQRKQLIGAQFNIDSLVYQRDQARVALNAVKALEVGTQALKADQERMDPGKVEDLCDEAAVLADEMRVISDSLAASYSIGDDNAEAAEALDREYMKFDQHLAQVSAAVGSDKISAGAGKHGALSAASLAAAGKSPATPATMRAAAAVASRRLVGEH</sequence>
<dbReference type="EMBL" id="HBGW01003498">
    <property type="protein sequence ID" value="CAD9490545.1"/>
    <property type="molecule type" value="Transcribed_RNA"/>
</dbReference>
<dbReference type="Gene3D" id="6.10.140.1230">
    <property type="match status" value="1"/>
</dbReference>
<dbReference type="GO" id="GO:0005771">
    <property type="term" value="C:multivesicular body"/>
    <property type="evidence" value="ECO:0007669"/>
    <property type="project" value="TreeGrafter"/>
</dbReference>
<accession>A0A6U6GEN3</accession>
<name>A0A6U6GEN3_9DINO</name>
<dbReference type="GO" id="GO:0032511">
    <property type="term" value="P:late endosome to vacuole transport via multivesicular body sorting pathway"/>
    <property type="evidence" value="ECO:0007669"/>
    <property type="project" value="TreeGrafter"/>
</dbReference>
<proteinExistence type="predicted"/>
<evidence type="ECO:0000313" key="2">
    <source>
        <dbReference type="EMBL" id="CAD9490545.1"/>
    </source>
</evidence>
<reference evidence="2" key="1">
    <citation type="submission" date="2021-01" db="EMBL/GenBank/DDBJ databases">
        <authorList>
            <person name="Corre E."/>
            <person name="Pelletier E."/>
            <person name="Niang G."/>
            <person name="Scheremetjew M."/>
            <person name="Finn R."/>
            <person name="Kale V."/>
            <person name="Holt S."/>
            <person name="Cochrane G."/>
            <person name="Meng A."/>
            <person name="Brown T."/>
            <person name="Cohen L."/>
        </authorList>
    </citation>
    <scope>NUCLEOTIDE SEQUENCE</scope>
    <source>
        <strain evidence="2">RCC3387</strain>
    </source>
</reference>
<keyword evidence="1" id="KW-0175">Coiled coil</keyword>
<dbReference type="GO" id="GO:0006900">
    <property type="term" value="P:vesicle budding from membrane"/>
    <property type="evidence" value="ECO:0007669"/>
    <property type="project" value="TreeGrafter"/>
</dbReference>
<gene>
    <name evidence="2" type="ORF">BRAN1462_LOCUS2297</name>
</gene>
<dbReference type="Pfam" id="PF03357">
    <property type="entry name" value="Snf7"/>
    <property type="match status" value="1"/>
</dbReference>
<dbReference type="AlphaFoldDB" id="A0A6U6GEN3"/>
<evidence type="ECO:0000256" key="1">
    <source>
        <dbReference type="SAM" id="Coils"/>
    </source>
</evidence>
<organism evidence="2">
    <name type="scientific">Zooxanthella nutricula</name>
    <dbReference type="NCBI Taxonomy" id="1333877"/>
    <lineage>
        <taxon>Eukaryota</taxon>
        <taxon>Sar</taxon>
        <taxon>Alveolata</taxon>
        <taxon>Dinophyceae</taxon>
        <taxon>Peridiniales</taxon>
        <taxon>Peridiniales incertae sedis</taxon>
        <taxon>Zooxanthella</taxon>
    </lineage>
</organism>
<dbReference type="PANTHER" id="PTHR22761">
    <property type="entry name" value="CHARGED MULTIVESICULAR BODY PROTEIN"/>
    <property type="match status" value="1"/>
</dbReference>
<protein>
    <submittedName>
        <fullName evidence="2">Uncharacterized protein</fullName>
    </submittedName>
</protein>
<dbReference type="InterPro" id="IPR005024">
    <property type="entry name" value="Snf7_fam"/>
</dbReference>
<feature type="coiled-coil region" evidence="1">
    <location>
        <begin position="10"/>
        <end position="37"/>
    </location>
</feature>